<feature type="transmembrane region" description="Helical" evidence="1">
    <location>
        <begin position="221"/>
        <end position="244"/>
    </location>
</feature>
<keyword evidence="1" id="KW-1133">Transmembrane helix</keyword>
<feature type="transmembrane region" description="Helical" evidence="1">
    <location>
        <begin position="110"/>
        <end position="135"/>
    </location>
</feature>
<name>A0A2T6BPS9_9RHOB</name>
<dbReference type="AlphaFoldDB" id="A0A2T6BPS9"/>
<comment type="caution">
    <text evidence="2">The sequence shown here is derived from an EMBL/GenBank/DDBJ whole genome shotgun (WGS) entry which is preliminary data.</text>
</comment>
<evidence type="ECO:0000313" key="2">
    <source>
        <dbReference type="EMBL" id="PTX58056.1"/>
    </source>
</evidence>
<keyword evidence="1" id="KW-0472">Membrane</keyword>
<keyword evidence="3" id="KW-1185">Reference proteome</keyword>
<accession>A0A2T6BPS9</accession>
<dbReference type="Proteomes" id="UP000243978">
    <property type="component" value="Unassembled WGS sequence"/>
</dbReference>
<evidence type="ECO:0008006" key="4">
    <source>
        <dbReference type="Google" id="ProtNLM"/>
    </source>
</evidence>
<feature type="transmembrane region" description="Helical" evidence="1">
    <location>
        <begin position="21"/>
        <end position="45"/>
    </location>
</feature>
<gene>
    <name evidence="2" type="ORF">C8N43_2732</name>
</gene>
<keyword evidence="1" id="KW-0812">Transmembrane</keyword>
<evidence type="ECO:0000256" key="1">
    <source>
        <dbReference type="SAM" id="Phobius"/>
    </source>
</evidence>
<evidence type="ECO:0000313" key="3">
    <source>
        <dbReference type="Proteomes" id="UP000243978"/>
    </source>
</evidence>
<proteinExistence type="predicted"/>
<reference evidence="2 3" key="1">
    <citation type="submission" date="2018-04" db="EMBL/GenBank/DDBJ databases">
        <title>Genomic Encyclopedia of Archaeal and Bacterial Type Strains, Phase II (KMG-II): from individual species to whole genera.</title>
        <authorList>
            <person name="Goeker M."/>
        </authorList>
    </citation>
    <scope>NUCLEOTIDE SEQUENCE [LARGE SCALE GENOMIC DNA]</scope>
    <source>
        <strain evidence="2 3">DSM 100977</strain>
    </source>
</reference>
<feature type="transmembrane region" description="Helical" evidence="1">
    <location>
        <begin position="185"/>
        <end position="209"/>
    </location>
</feature>
<feature type="transmembrane region" description="Helical" evidence="1">
    <location>
        <begin position="65"/>
        <end position="89"/>
    </location>
</feature>
<protein>
    <recommendedName>
        <fullName evidence="4">Glycerophosphoryl diester phosphodiesterase membrane domain-containing protein</fullName>
    </recommendedName>
</protein>
<dbReference type="RefSeq" id="WP_107846098.1">
    <property type="nucleotide sequence ID" value="NZ_QBKS01000001.1"/>
</dbReference>
<dbReference type="EMBL" id="QBKS01000001">
    <property type="protein sequence ID" value="PTX58056.1"/>
    <property type="molecule type" value="Genomic_DNA"/>
</dbReference>
<sequence length="252" mass="26501">MRQGAHIFFYGLTQLATNFGAALRLTALVWLLASVAIYGLGYVMVDQIVGATGLRPDAEGRMPALSATFSMLALTINVLAGAYISMVWARYCLEADTPAGVIPSLRGQPFGGVLITLILVVACVGALAFLLSYAGSKALPLMPLLVGFFVFPLITFYLLTWLFLRIGAAIPASAAGEMLSLGQAWKGSGGIGVWLVAALGVVLIAMLAFPTALLSGLLVPGIIVSVLTSWLAILIGTGWLVSIYRLQPEPTE</sequence>
<feature type="transmembrane region" description="Helical" evidence="1">
    <location>
        <begin position="141"/>
        <end position="164"/>
    </location>
</feature>
<organism evidence="2 3">
    <name type="scientific">Litoreibacter ponti</name>
    <dbReference type="NCBI Taxonomy" id="1510457"/>
    <lineage>
        <taxon>Bacteria</taxon>
        <taxon>Pseudomonadati</taxon>
        <taxon>Pseudomonadota</taxon>
        <taxon>Alphaproteobacteria</taxon>
        <taxon>Rhodobacterales</taxon>
        <taxon>Roseobacteraceae</taxon>
        <taxon>Litoreibacter</taxon>
    </lineage>
</organism>
<dbReference type="OrthoDB" id="7823532at2"/>